<evidence type="ECO:0000313" key="1">
    <source>
        <dbReference type="EMBL" id="KKK70325.1"/>
    </source>
</evidence>
<accession>A0A0F8Y9F0</accession>
<comment type="caution">
    <text evidence="1">The sequence shown here is derived from an EMBL/GenBank/DDBJ whole genome shotgun (WGS) entry which is preliminary data.</text>
</comment>
<dbReference type="AlphaFoldDB" id="A0A0F8Y9F0"/>
<organism evidence="1">
    <name type="scientific">marine sediment metagenome</name>
    <dbReference type="NCBI Taxonomy" id="412755"/>
    <lineage>
        <taxon>unclassified sequences</taxon>
        <taxon>metagenomes</taxon>
        <taxon>ecological metagenomes</taxon>
    </lineage>
</organism>
<gene>
    <name evidence="1" type="ORF">LCGC14_2925100</name>
</gene>
<protein>
    <submittedName>
        <fullName evidence="1">Uncharacterized protein</fullName>
    </submittedName>
</protein>
<proteinExistence type="predicted"/>
<reference evidence="1" key="1">
    <citation type="journal article" date="2015" name="Nature">
        <title>Complex archaea that bridge the gap between prokaryotes and eukaryotes.</title>
        <authorList>
            <person name="Spang A."/>
            <person name="Saw J.H."/>
            <person name="Jorgensen S.L."/>
            <person name="Zaremba-Niedzwiedzka K."/>
            <person name="Martijn J."/>
            <person name="Lind A.E."/>
            <person name="van Eijk R."/>
            <person name="Schleper C."/>
            <person name="Guy L."/>
            <person name="Ettema T.J."/>
        </authorList>
    </citation>
    <scope>NUCLEOTIDE SEQUENCE</scope>
</reference>
<sequence length="130" mass="15022">DPTSTSIVETVEAKRGRSHILEVRLQDQRHPFVIPTHLRIQGPRTLTVMMLVNGESFFARAWSLMDLDESWIPMLSTPDRPRPIWPVWGGQPRIEFDFHGTETGMVRAAIALEHSDPPPIPMHRNRRLQR</sequence>
<name>A0A0F8Y9F0_9ZZZZ</name>
<feature type="non-terminal residue" evidence="1">
    <location>
        <position position="1"/>
    </location>
</feature>
<dbReference type="EMBL" id="LAZR01058240">
    <property type="protein sequence ID" value="KKK70325.1"/>
    <property type="molecule type" value="Genomic_DNA"/>
</dbReference>